<dbReference type="InterPro" id="IPR017907">
    <property type="entry name" value="Znf_RING_CS"/>
</dbReference>
<reference evidence="6 7" key="1">
    <citation type="journal article" date="2015" name="Genome Biol.">
        <title>Comparative genomics of Steinernema reveals deeply conserved gene regulatory networks.</title>
        <authorList>
            <person name="Dillman A.R."/>
            <person name="Macchietto M."/>
            <person name="Porter C.F."/>
            <person name="Rogers A."/>
            <person name="Williams B."/>
            <person name="Antoshechkin I."/>
            <person name="Lee M.M."/>
            <person name="Goodwin Z."/>
            <person name="Lu X."/>
            <person name="Lewis E.E."/>
            <person name="Goodrich-Blair H."/>
            <person name="Stock S.P."/>
            <person name="Adams B.J."/>
            <person name="Sternberg P.W."/>
            <person name="Mortazavi A."/>
        </authorList>
    </citation>
    <scope>NUCLEOTIDE SEQUENCE [LARGE SCALE GENOMIC DNA]</scope>
    <source>
        <strain evidence="6 7">ALL</strain>
    </source>
</reference>
<protein>
    <recommendedName>
        <fullName evidence="5">RING-type domain-containing protein</fullName>
    </recommendedName>
</protein>
<evidence type="ECO:0000256" key="3">
    <source>
        <dbReference type="ARBA" id="ARBA00022833"/>
    </source>
</evidence>
<dbReference type="PANTHER" id="PTHR25462:SF296">
    <property type="entry name" value="MEIOTIC P26, ISOFORM F"/>
    <property type="match status" value="1"/>
</dbReference>
<dbReference type="AlphaFoldDB" id="A0A4U5M0V6"/>
<organism evidence="6 7">
    <name type="scientific">Steinernema carpocapsae</name>
    <name type="common">Entomopathogenic nematode</name>
    <dbReference type="NCBI Taxonomy" id="34508"/>
    <lineage>
        <taxon>Eukaryota</taxon>
        <taxon>Metazoa</taxon>
        <taxon>Ecdysozoa</taxon>
        <taxon>Nematoda</taxon>
        <taxon>Chromadorea</taxon>
        <taxon>Rhabditida</taxon>
        <taxon>Tylenchina</taxon>
        <taxon>Panagrolaimomorpha</taxon>
        <taxon>Strongyloidoidea</taxon>
        <taxon>Steinernematidae</taxon>
        <taxon>Steinernema</taxon>
    </lineage>
</organism>
<comment type="caution">
    <text evidence="6">The sequence shown here is derived from an EMBL/GenBank/DDBJ whole genome shotgun (WGS) entry which is preliminary data.</text>
</comment>
<keyword evidence="3" id="KW-0862">Zinc</keyword>
<evidence type="ECO:0000313" key="6">
    <source>
        <dbReference type="EMBL" id="TKR61883.1"/>
    </source>
</evidence>
<evidence type="ECO:0000256" key="2">
    <source>
        <dbReference type="ARBA" id="ARBA00022771"/>
    </source>
</evidence>
<dbReference type="GO" id="GO:0008270">
    <property type="term" value="F:zinc ion binding"/>
    <property type="evidence" value="ECO:0007669"/>
    <property type="project" value="UniProtKB-KW"/>
</dbReference>
<dbReference type="SUPFAM" id="SSF57850">
    <property type="entry name" value="RING/U-box"/>
    <property type="match status" value="1"/>
</dbReference>
<keyword evidence="2 4" id="KW-0863">Zinc-finger</keyword>
<dbReference type="Pfam" id="PF14634">
    <property type="entry name" value="zf-RING_5"/>
    <property type="match status" value="1"/>
</dbReference>
<dbReference type="OrthoDB" id="342730at2759"/>
<dbReference type="EMBL" id="AZBU02000011">
    <property type="protein sequence ID" value="TKR61883.1"/>
    <property type="molecule type" value="Genomic_DNA"/>
</dbReference>
<evidence type="ECO:0000256" key="1">
    <source>
        <dbReference type="ARBA" id="ARBA00022723"/>
    </source>
</evidence>
<name>A0A4U5M0V6_STECR</name>
<evidence type="ECO:0000259" key="5">
    <source>
        <dbReference type="PROSITE" id="PS50089"/>
    </source>
</evidence>
<dbReference type="STRING" id="34508.A0A4U5M0V6"/>
<keyword evidence="7" id="KW-1185">Reference proteome</keyword>
<evidence type="ECO:0000313" key="7">
    <source>
        <dbReference type="Proteomes" id="UP000298663"/>
    </source>
</evidence>
<proteinExistence type="predicted"/>
<dbReference type="Proteomes" id="UP000298663">
    <property type="component" value="Unassembled WGS sequence"/>
</dbReference>
<accession>A0A4U5M0V6</accession>
<evidence type="ECO:0000256" key="4">
    <source>
        <dbReference type="PROSITE-ProRule" id="PRU00175"/>
    </source>
</evidence>
<dbReference type="GO" id="GO:0061630">
    <property type="term" value="F:ubiquitin protein ligase activity"/>
    <property type="evidence" value="ECO:0007669"/>
    <property type="project" value="TreeGrafter"/>
</dbReference>
<dbReference type="PROSITE" id="PS00518">
    <property type="entry name" value="ZF_RING_1"/>
    <property type="match status" value="1"/>
</dbReference>
<sequence length="367" mass="41641">MLLPRLVTSLPSLDFDHFAVCDGYFYCYSQTGTTLRFRLTCINLKRCKIIDSRIIRGVKCLKCSFFHNKGNLMLCRVYKDRLLFYQVLLDVTIGKLSIVFSGSHELSSPVNNCYFASGWMIIGSKLSAYDLKNGYIHVTKANDKQLLRKHNNSKAVFVDKHRYCFVDQDFDSLFTASMIKDGTFKAQKIIKNNITVAVSASIKTFVFSECIIFITQKQALRLDKSDITLSDVTDQLQPEISVDEFTRFAQNGNFLYVVTQKNSGCQLWKIDPSNLTADAVKSVVECAQNDTSFSISCPICWQPFTIPKIMPNCGHFVCDSCAIRILEKSLISVTCPICRQISKIPENGSLPTNWLLRDLIVREKLLN</sequence>
<keyword evidence="1" id="KW-0479">Metal-binding</keyword>
<dbReference type="InterPro" id="IPR001841">
    <property type="entry name" value="Znf_RING"/>
</dbReference>
<dbReference type="Gene3D" id="3.30.40.10">
    <property type="entry name" value="Zinc/RING finger domain, C3HC4 (zinc finger)"/>
    <property type="match status" value="1"/>
</dbReference>
<dbReference type="InterPro" id="IPR047153">
    <property type="entry name" value="TRIM45/56/19-like"/>
</dbReference>
<dbReference type="PROSITE" id="PS50089">
    <property type="entry name" value="ZF_RING_2"/>
    <property type="match status" value="1"/>
</dbReference>
<dbReference type="SMART" id="SM00184">
    <property type="entry name" value="RING"/>
    <property type="match status" value="1"/>
</dbReference>
<reference evidence="6 7" key="2">
    <citation type="journal article" date="2019" name="G3 (Bethesda)">
        <title>Hybrid Assembly of the Genome of the Entomopathogenic Nematode Steinernema carpocapsae Identifies the X-Chromosome.</title>
        <authorList>
            <person name="Serra L."/>
            <person name="Macchietto M."/>
            <person name="Macias-Munoz A."/>
            <person name="McGill C.J."/>
            <person name="Rodriguez I.M."/>
            <person name="Rodriguez B."/>
            <person name="Murad R."/>
            <person name="Mortazavi A."/>
        </authorList>
    </citation>
    <scope>NUCLEOTIDE SEQUENCE [LARGE SCALE GENOMIC DNA]</scope>
    <source>
        <strain evidence="6 7">ALL</strain>
    </source>
</reference>
<gene>
    <name evidence="6" type="ORF">L596_028934</name>
</gene>
<dbReference type="InterPro" id="IPR013083">
    <property type="entry name" value="Znf_RING/FYVE/PHD"/>
</dbReference>
<dbReference type="PANTHER" id="PTHR25462">
    <property type="entry name" value="BONUS, ISOFORM C-RELATED"/>
    <property type="match status" value="1"/>
</dbReference>
<feature type="domain" description="RING-type" evidence="5">
    <location>
        <begin position="297"/>
        <end position="339"/>
    </location>
</feature>